<keyword evidence="3" id="KW-1185">Reference proteome</keyword>
<sequence>MSLPPAIFTPATTMAVIPFSGAEDAEGLGGNGHQNSSTPRPNLASSSSFRRENWVAMHTMQDSRKSGIVINRQYLQSENSAGKFPHTLHSRFAWNVQSTHHNPLLSTYEFIVVKKSSRVAVFFVFNVIVITICRGSLSSKPSDGDFDYFLSFPPIVYEFDDDTKDEAKYEDYDDSDVDNSDEYHGDDGYEEDDDDDGEGSDDDVDSDDEQVEDLETRIEDFIAKGHRQLREELIYERLLCIAATEFQ</sequence>
<evidence type="ECO:0000313" key="3">
    <source>
        <dbReference type="Proteomes" id="UP000594261"/>
    </source>
</evidence>
<accession>A0A7N2R9K1</accession>
<proteinExistence type="predicted"/>
<evidence type="ECO:0000313" key="2">
    <source>
        <dbReference type="EnsemblPlants" id="QL08p052338:mrna"/>
    </source>
</evidence>
<dbReference type="Gramene" id="QL08p052338:mrna">
    <property type="protein sequence ID" value="QL08p052338:mrna"/>
    <property type="gene ID" value="QL08p052338"/>
</dbReference>
<reference evidence="2" key="2">
    <citation type="submission" date="2021-01" db="UniProtKB">
        <authorList>
            <consortium name="EnsemblPlants"/>
        </authorList>
    </citation>
    <scope>IDENTIFICATION</scope>
</reference>
<feature type="region of interest" description="Disordered" evidence="1">
    <location>
        <begin position="25"/>
        <end position="46"/>
    </location>
</feature>
<dbReference type="PANTHER" id="PTHR36595">
    <property type="entry name" value="TRANSMEMBRANE PROTEIN"/>
    <property type="match status" value="1"/>
</dbReference>
<dbReference type="InParanoid" id="A0A7N2R9K1"/>
<dbReference type="Proteomes" id="UP000594261">
    <property type="component" value="Chromosome 8"/>
</dbReference>
<dbReference type="EMBL" id="LRBV02000008">
    <property type="status" value="NOT_ANNOTATED_CDS"/>
    <property type="molecule type" value="Genomic_DNA"/>
</dbReference>
<organism evidence="2 3">
    <name type="scientific">Quercus lobata</name>
    <name type="common">Valley oak</name>
    <dbReference type="NCBI Taxonomy" id="97700"/>
    <lineage>
        <taxon>Eukaryota</taxon>
        <taxon>Viridiplantae</taxon>
        <taxon>Streptophyta</taxon>
        <taxon>Embryophyta</taxon>
        <taxon>Tracheophyta</taxon>
        <taxon>Spermatophyta</taxon>
        <taxon>Magnoliopsida</taxon>
        <taxon>eudicotyledons</taxon>
        <taxon>Gunneridae</taxon>
        <taxon>Pentapetalae</taxon>
        <taxon>rosids</taxon>
        <taxon>fabids</taxon>
        <taxon>Fagales</taxon>
        <taxon>Fagaceae</taxon>
        <taxon>Quercus</taxon>
    </lineage>
</organism>
<dbReference type="AlphaFoldDB" id="A0A7N2R9K1"/>
<feature type="compositionally biased region" description="Acidic residues" evidence="1">
    <location>
        <begin position="171"/>
        <end position="180"/>
    </location>
</feature>
<feature type="compositionally biased region" description="Acidic residues" evidence="1">
    <location>
        <begin position="188"/>
        <end position="212"/>
    </location>
</feature>
<protein>
    <submittedName>
        <fullName evidence="2">Uncharacterized protein</fullName>
    </submittedName>
</protein>
<reference evidence="2 3" key="1">
    <citation type="journal article" date="2016" name="G3 (Bethesda)">
        <title>First Draft Assembly and Annotation of the Genome of a California Endemic Oak Quercus lobata Nee (Fagaceae).</title>
        <authorList>
            <person name="Sork V.L."/>
            <person name="Fitz-Gibbon S.T."/>
            <person name="Puiu D."/>
            <person name="Crepeau M."/>
            <person name="Gugger P.F."/>
            <person name="Sherman R."/>
            <person name="Stevens K."/>
            <person name="Langley C.H."/>
            <person name="Pellegrini M."/>
            <person name="Salzberg S.L."/>
        </authorList>
    </citation>
    <scope>NUCLEOTIDE SEQUENCE [LARGE SCALE GENOMIC DNA]</scope>
    <source>
        <strain evidence="2 3">cv. SW786</strain>
    </source>
</reference>
<feature type="compositionally biased region" description="Polar residues" evidence="1">
    <location>
        <begin position="33"/>
        <end position="46"/>
    </location>
</feature>
<name>A0A7N2R9K1_QUELO</name>
<dbReference type="PANTHER" id="PTHR36595:SF2">
    <property type="entry name" value="SERINE_THREONINE-PROTEIN KINASE FHKB-RELATED"/>
    <property type="match status" value="1"/>
</dbReference>
<evidence type="ECO:0000256" key="1">
    <source>
        <dbReference type="SAM" id="MobiDB-lite"/>
    </source>
</evidence>
<feature type="region of interest" description="Disordered" evidence="1">
    <location>
        <begin position="169"/>
        <end position="212"/>
    </location>
</feature>
<dbReference type="EnsemblPlants" id="QL08p052338:mrna">
    <property type="protein sequence ID" value="QL08p052338:mrna"/>
    <property type="gene ID" value="QL08p052338"/>
</dbReference>